<evidence type="ECO:0000256" key="11">
    <source>
        <dbReference type="ARBA" id="ARBA00023211"/>
    </source>
</evidence>
<keyword evidence="5 13" id="KW-0255">Endonuclease</keyword>
<keyword evidence="7" id="KW-0460">Magnesium</keyword>
<keyword evidence="10 13" id="KW-0238">DNA-binding</keyword>
<dbReference type="InterPro" id="IPR055228">
    <property type="entry name" value="Cas9_RuvC"/>
</dbReference>
<dbReference type="GO" id="GO:0003677">
    <property type="term" value="F:DNA binding"/>
    <property type="evidence" value="ECO:0007669"/>
    <property type="project" value="UniProtKB-UniRule"/>
</dbReference>
<dbReference type="InterPro" id="IPR033114">
    <property type="entry name" value="HNH_CAS9"/>
</dbReference>
<evidence type="ECO:0000256" key="5">
    <source>
        <dbReference type="ARBA" id="ARBA00022759"/>
    </source>
</evidence>
<evidence type="ECO:0000256" key="9">
    <source>
        <dbReference type="ARBA" id="ARBA00023118"/>
    </source>
</evidence>
<dbReference type="EMBL" id="JADIMX010000035">
    <property type="protein sequence ID" value="MBO8434054.1"/>
    <property type="molecule type" value="Genomic_DNA"/>
</dbReference>
<protein>
    <submittedName>
        <fullName evidence="15">Type II CRISPR RNA-guided endonuclease Cas9</fullName>
    </submittedName>
</protein>
<dbReference type="Gene3D" id="1.10.30.50">
    <property type="match status" value="1"/>
</dbReference>
<evidence type="ECO:0000256" key="10">
    <source>
        <dbReference type="ARBA" id="ARBA00023125"/>
    </source>
</evidence>
<dbReference type="PROSITE" id="PS51749">
    <property type="entry name" value="HNH_CAS9"/>
    <property type="match status" value="1"/>
</dbReference>
<keyword evidence="9" id="KW-0051">Antiviral defense</keyword>
<evidence type="ECO:0000256" key="6">
    <source>
        <dbReference type="ARBA" id="ARBA00022801"/>
    </source>
</evidence>
<reference evidence="15" key="1">
    <citation type="submission" date="2020-10" db="EMBL/GenBank/DDBJ databases">
        <authorList>
            <person name="Gilroy R."/>
        </authorList>
    </citation>
    <scope>NUCLEOTIDE SEQUENCE</scope>
    <source>
        <strain evidence="15">F6-4510</strain>
    </source>
</reference>
<keyword evidence="3 13" id="KW-0540">Nuclease</keyword>
<gene>
    <name evidence="15" type="primary">cas9</name>
    <name evidence="15" type="ORF">IAC55_01865</name>
</gene>
<keyword evidence="4" id="KW-0479">Metal-binding</keyword>
<dbReference type="GO" id="GO:0004519">
    <property type="term" value="F:endonuclease activity"/>
    <property type="evidence" value="ECO:0007669"/>
    <property type="project" value="UniProtKB-UniRule"/>
</dbReference>
<feature type="domain" description="HNH Cas9-type" evidence="14">
    <location>
        <begin position="360"/>
        <end position="520"/>
    </location>
</feature>
<dbReference type="InterPro" id="IPR028629">
    <property type="entry name" value="Cas9"/>
</dbReference>
<dbReference type="Pfam" id="PF16592">
    <property type="entry name" value="Cas9_REC"/>
    <property type="match status" value="1"/>
</dbReference>
<dbReference type="GO" id="GO:0016787">
    <property type="term" value="F:hydrolase activity"/>
    <property type="evidence" value="ECO:0007669"/>
    <property type="project" value="UniProtKB-KW"/>
</dbReference>
<dbReference type="Pfam" id="PF22702">
    <property type="entry name" value="Cas9_RuvC"/>
    <property type="match status" value="1"/>
</dbReference>
<dbReference type="Proteomes" id="UP000823611">
    <property type="component" value="Unassembled WGS sequence"/>
</dbReference>
<keyword evidence="6 13" id="KW-0378">Hydrolase</keyword>
<accession>A0A9D9DZ37</accession>
<comment type="subunit">
    <text evidence="12">Monomer. Binds crRNA and tracrRNA.</text>
</comment>
<evidence type="ECO:0000256" key="1">
    <source>
        <dbReference type="ARBA" id="ARBA00001946"/>
    </source>
</evidence>
<proteinExistence type="inferred from homology"/>
<dbReference type="GO" id="GO:0003723">
    <property type="term" value="F:RNA binding"/>
    <property type="evidence" value="ECO:0007669"/>
    <property type="project" value="UniProtKB-UniRule"/>
</dbReference>
<keyword evidence="8" id="KW-0694">RNA-binding</keyword>
<dbReference type="InterPro" id="IPR032240">
    <property type="entry name" value="Cas9_REC"/>
</dbReference>
<evidence type="ECO:0000256" key="13">
    <source>
        <dbReference type="PROSITE-ProRule" id="PRU01085"/>
    </source>
</evidence>
<evidence type="ECO:0000256" key="8">
    <source>
        <dbReference type="ARBA" id="ARBA00022884"/>
    </source>
</evidence>
<dbReference type="GO" id="GO:0051607">
    <property type="term" value="P:defense response to virus"/>
    <property type="evidence" value="ECO:0007669"/>
    <property type="project" value="UniProtKB-KW"/>
</dbReference>
<comment type="caution">
    <text evidence="15">The sequence shown here is derived from an EMBL/GenBank/DDBJ whole genome shotgun (WGS) entry which is preliminary data.</text>
</comment>
<reference evidence="15" key="2">
    <citation type="journal article" date="2021" name="PeerJ">
        <title>Extensive microbial diversity within the chicken gut microbiome revealed by metagenomics and culture.</title>
        <authorList>
            <person name="Gilroy R."/>
            <person name="Ravi A."/>
            <person name="Getino M."/>
            <person name="Pursley I."/>
            <person name="Horton D.L."/>
            <person name="Alikhan N.F."/>
            <person name="Baker D."/>
            <person name="Gharbi K."/>
            <person name="Hall N."/>
            <person name="Watson M."/>
            <person name="Adriaenssens E.M."/>
            <person name="Foster-Nyarko E."/>
            <person name="Jarju S."/>
            <person name="Secka A."/>
            <person name="Antonio M."/>
            <person name="Oren A."/>
            <person name="Chaudhuri R.R."/>
            <person name="La Ragione R."/>
            <person name="Hildebrand F."/>
            <person name="Pallen M.J."/>
        </authorList>
    </citation>
    <scope>NUCLEOTIDE SEQUENCE</scope>
    <source>
        <strain evidence="15">F6-4510</strain>
    </source>
</reference>
<evidence type="ECO:0000256" key="12">
    <source>
        <dbReference type="ARBA" id="ARBA00046380"/>
    </source>
</evidence>
<evidence type="ECO:0000313" key="15">
    <source>
        <dbReference type="EMBL" id="MBO8434054.1"/>
    </source>
</evidence>
<organism evidence="15 16">
    <name type="scientific">Candidatus Fimicola merdigallinarum</name>
    <dbReference type="NCBI Taxonomy" id="2840819"/>
    <lineage>
        <taxon>Bacteria</taxon>
        <taxon>Bacillati</taxon>
        <taxon>Bacillota</taxon>
        <taxon>Clostridia</taxon>
        <taxon>Lachnospirales</taxon>
        <taxon>Lachnospiraceae</taxon>
        <taxon>Lachnospiraceae incertae sedis</taxon>
        <taxon>Candidatus Fimicola</taxon>
    </lineage>
</organism>
<dbReference type="Pfam" id="PF13395">
    <property type="entry name" value="HNH_4"/>
    <property type="match status" value="1"/>
</dbReference>
<comment type="cofactor">
    <cofactor evidence="1">
        <name>Mg(2+)</name>
        <dbReference type="ChEBI" id="CHEBI:18420"/>
    </cofactor>
</comment>
<dbReference type="NCBIfam" id="TIGR01865">
    <property type="entry name" value="cas_Csn1"/>
    <property type="match status" value="1"/>
</dbReference>
<sequence length="927" mass="108967">VIPNQVHLIEMKKILSNAEKHYKFLLEKDESGLTLTERILQLFSFHIPYYVGPLINTENNNGWVVRKEKGKVLPWNFEDKIDVKKTAEKFIENLIGCCTYLRNEKVLPKNSLMYEKFMVLNELNSLKIDGGKISPQLKQDIYNDLFTSGKRVTGNQLKRYLIGKGLIKSSEFDRVSGIDIDFKNYLSSYNKFLSVFGEDIDKYTDIIESIIFWGTVYGDDKKFYIETVVENYGDILTKEQIDRIKGFKFKDWGRLSKEFLQIQGCFKEDGEILPLIDMMWERNENLMELLSDRYTYLDAVKNRTDEVLKTLTTFEYEDLEDMYLSAPVKRMIWQSILILKEIVSVMGCEPKRVFVEMTRSEAEKKKTESRKKQLVALYNAIKKDPDIKSLKESLDKYDDKSLRQKKLYLYYTQKGRCMYTGDIIDIDELFNKNLYDIDHIYPRHFVKDDSIHNNLVLVKKEKNAHKSDKYPIEQDIYSKNIEFWRYLKDCKLITEEKYRRLTNRNPFTDEQLAGFINRQIVETGQATKAISHIFESILKDSKVVYVKSGLVSDFRHKLKIYKVRIVNDFHHAQDAYLNIVAGNVYYVKFTNNTYNFIKNYKKNPADNRYHMNKVFNFNVARNDDVAWVVDGENKTEYIVKSVMSKTTPIITRRTFEEKGQLFEATIYNKNTAKDDVYIPVKESDERLRDIHKYGGFTSVTVTYFFLVEHEVRKKKVRTLVDMPLYLENKTSKDITDLVDYCENTLGLKNPSIRLEKIKKDSLLKINGYYAYITSRYDKGRVSLGNAISMCFSIEWLNYIKKIYDANKEYGYISSKITLEKNIELYEIIIDKHTNTIFNKRNKKVFDKIIDGFDNFKKLSIKDQCIAIQNIFELTSICGNKANMKLLGYKENTAKLNMSRNISDLTECILIHQSPTGLFEKRVDLLKV</sequence>
<feature type="non-terminal residue" evidence="15">
    <location>
        <position position="1"/>
    </location>
</feature>
<evidence type="ECO:0000256" key="2">
    <source>
        <dbReference type="ARBA" id="ARBA00005244"/>
    </source>
</evidence>
<comment type="similarity">
    <text evidence="2">Belongs to the CRISPR-associated protein Cas9 family. Subtype II-A subfamily.</text>
</comment>
<dbReference type="InterPro" id="IPR003615">
    <property type="entry name" value="HNH_nuc"/>
</dbReference>
<evidence type="ECO:0000256" key="4">
    <source>
        <dbReference type="ARBA" id="ARBA00022723"/>
    </source>
</evidence>
<name>A0A9D9DZ37_9FIRM</name>
<dbReference type="AlphaFoldDB" id="A0A9D9DZ37"/>
<evidence type="ECO:0000256" key="3">
    <source>
        <dbReference type="ARBA" id="ARBA00022722"/>
    </source>
</evidence>
<dbReference type="GO" id="GO:0046872">
    <property type="term" value="F:metal ion binding"/>
    <property type="evidence" value="ECO:0007669"/>
    <property type="project" value="UniProtKB-KW"/>
</dbReference>
<evidence type="ECO:0000313" key="16">
    <source>
        <dbReference type="Proteomes" id="UP000823611"/>
    </source>
</evidence>
<evidence type="ECO:0000259" key="14">
    <source>
        <dbReference type="PROSITE" id="PS51749"/>
    </source>
</evidence>
<keyword evidence="11" id="KW-0464">Manganese</keyword>
<dbReference type="InterPro" id="IPR032237">
    <property type="entry name" value="Cas9_PI"/>
</dbReference>
<dbReference type="Pfam" id="PF16595">
    <property type="entry name" value="Cas9_PI"/>
    <property type="match status" value="1"/>
</dbReference>
<evidence type="ECO:0000256" key="7">
    <source>
        <dbReference type="ARBA" id="ARBA00022842"/>
    </source>
</evidence>